<dbReference type="Proteomes" id="UP000001542">
    <property type="component" value="Unassembled WGS sequence"/>
</dbReference>
<dbReference type="EMBL" id="DS113311">
    <property type="protein sequence ID" value="EAY11891.1"/>
    <property type="molecule type" value="Genomic_DNA"/>
</dbReference>
<keyword evidence="2" id="KW-1185">Reference proteome</keyword>
<dbReference type="AlphaFoldDB" id="A2E649"/>
<dbReference type="InParanoid" id="A2E649"/>
<reference evidence="1" key="2">
    <citation type="journal article" date="2007" name="Science">
        <title>Draft genome sequence of the sexually transmitted pathogen Trichomonas vaginalis.</title>
        <authorList>
            <person name="Carlton J.M."/>
            <person name="Hirt R.P."/>
            <person name="Silva J.C."/>
            <person name="Delcher A.L."/>
            <person name="Schatz M."/>
            <person name="Zhao Q."/>
            <person name="Wortman J.R."/>
            <person name="Bidwell S.L."/>
            <person name="Alsmark U.C.M."/>
            <person name="Besteiro S."/>
            <person name="Sicheritz-Ponten T."/>
            <person name="Noel C.J."/>
            <person name="Dacks J.B."/>
            <person name="Foster P.G."/>
            <person name="Simillion C."/>
            <person name="Van de Peer Y."/>
            <person name="Miranda-Saavedra D."/>
            <person name="Barton G.J."/>
            <person name="Westrop G.D."/>
            <person name="Mueller S."/>
            <person name="Dessi D."/>
            <person name="Fiori P.L."/>
            <person name="Ren Q."/>
            <person name="Paulsen I."/>
            <person name="Zhang H."/>
            <person name="Bastida-Corcuera F.D."/>
            <person name="Simoes-Barbosa A."/>
            <person name="Brown M.T."/>
            <person name="Hayes R.D."/>
            <person name="Mukherjee M."/>
            <person name="Okumura C.Y."/>
            <person name="Schneider R."/>
            <person name="Smith A.J."/>
            <person name="Vanacova S."/>
            <person name="Villalvazo M."/>
            <person name="Haas B.J."/>
            <person name="Pertea M."/>
            <person name="Feldblyum T.V."/>
            <person name="Utterback T.R."/>
            <person name="Shu C.L."/>
            <person name="Osoegawa K."/>
            <person name="de Jong P.J."/>
            <person name="Hrdy I."/>
            <person name="Horvathova L."/>
            <person name="Zubacova Z."/>
            <person name="Dolezal P."/>
            <person name="Malik S.B."/>
            <person name="Logsdon J.M. Jr."/>
            <person name="Henze K."/>
            <person name="Gupta A."/>
            <person name="Wang C.C."/>
            <person name="Dunne R.L."/>
            <person name="Upcroft J.A."/>
            <person name="Upcroft P."/>
            <person name="White O."/>
            <person name="Salzberg S.L."/>
            <person name="Tang P."/>
            <person name="Chiu C.-H."/>
            <person name="Lee Y.-S."/>
            <person name="Embley T.M."/>
            <person name="Coombs G.H."/>
            <person name="Mottram J.C."/>
            <person name="Tachezy J."/>
            <person name="Fraser-Liggett C.M."/>
            <person name="Johnson P.J."/>
        </authorList>
    </citation>
    <scope>NUCLEOTIDE SEQUENCE [LARGE SCALE GENOMIC DNA]</scope>
    <source>
        <strain evidence="1">G3</strain>
    </source>
</reference>
<protein>
    <recommendedName>
        <fullName evidence="3">BAR domain-containing protein</fullName>
    </recommendedName>
</protein>
<reference evidence="1" key="1">
    <citation type="submission" date="2006-10" db="EMBL/GenBank/DDBJ databases">
        <authorList>
            <person name="Amadeo P."/>
            <person name="Zhao Q."/>
            <person name="Wortman J."/>
            <person name="Fraser-Liggett C."/>
            <person name="Carlton J."/>
        </authorList>
    </citation>
    <scope>NUCLEOTIDE SEQUENCE</scope>
    <source>
        <strain evidence="1">G3</strain>
    </source>
</reference>
<evidence type="ECO:0000313" key="1">
    <source>
        <dbReference type="EMBL" id="EAY11891.1"/>
    </source>
</evidence>
<dbReference type="RefSeq" id="XP_001324114.1">
    <property type="nucleotide sequence ID" value="XM_001324079.1"/>
</dbReference>
<evidence type="ECO:0008006" key="3">
    <source>
        <dbReference type="Google" id="ProtNLM"/>
    </source>
</evidence>
<gene>
    <name evidence="1" type="ORF">TVAG_362710</name>
</gene>
<proteinExistence type="predicted"/>
<evidence type="ECO:0000313" key="2">
    <source>
        <dbReference type="Proteomes" id="UP000001542"/>
    </source>
</evidence>
<dbReference type="VEuPathDB" id="TrichDB:TVAGG3_0366410"/>
<dbReference type="KEGG" id="tva:4769849"/>
<dbReference type="SMR" id="A2E649"/>
<sequence>MFAALQGPPQIIELETFTNELTEAIKYLHQQSEAVLFQSRTVFKIIAKEAPAFREHFIQISETYIKLADIYKTSAIQLERALEDFKDINCRYVVGKRLEKKRNHYKYLFKEAETNSDKALNRFQKLGSDYEEEYQTANLRKQKLAYELYNADKELIEFYEKFSKFKMRRVKSGWVRYSEAFSYLNAIEGSLYNELLRLYKSISSHSSEPEKILSKYHVPTIAEKDTHEEEQQEPDIVIELPTQEVPSNVIELPMAQSYDCTYSEDS</sequence>
<accession>A2E649</accession>
<organism evidence="1 2">
    <name type="scientific">Trichomonas vaginalis (strain ATCC PRA-98 / G3)</name>
    <dbReference type="NCBI Taxonomy" id="412133"/>
    <lineage>
        <taxon>Eukaryota</taxon>
        <taxon>Metamonada</taxon>
        <taxon>Parabasalia</taxon>
        <taxon>Trichomonadida</taxon>
        <taxon>Trichomonadidae</taxon>
        <taxon>Trichomonas</taxon>
    </lineage>
</organism>
<dbReference type="VEuPathDB" id="TrichDB:TVAG_362710"/>
<name>A2E649_TRIV3</name>